<evidence type="ECO:0000313" key="1">
    <source>
        <dbReference type="EMBL" id="TCF71594.1"/>
    </source>
</evidence>
<dbReference type="Proteomes" id="UP000293137">
    <property type="component" value="Unassembled WGS sequence"/>
</dbReference>
<accession>A0AB74HJP0</accession>
<proteinExistence type="predicted"/>
<evidence type="ECO:0008006" key="3">
    <source>
        <dbReference type="Google" id="ProtNLM"/>
    </source>
</evidence>
<dbReference type="AlphaFoldDB" id="A0AB74HJP0"/>
<dbReference type="EMBL" id="SHTH01000001">
    <property type="protein sequence ID" value="TCF71594.1"/>
    <property type="molecule type" value="Genomic_DNA"/>
</dbReference>
<organism evidence="1 2">
    <name type="scientific">Bifidobacterium longum subsp. longum</name>
    <dbReference type="NCBI Taxonomy" id="1679"/>
    <lineage>
        <taxon>Bacteria</taxon>
        <taxon>Bacillati</taxon>
        <taxon>Actinomycetota</taxon>
        <taxon>Actinomycetes</taxon>
        <taxon>Bifidobacteriales</taxon>
        <taxon>Bifidobacteriaceae</taxon>
        <taxon>Bifidobacterium</taxon>
    </lineage>
</organism>
<comment type="caution">
    <text evidence="1">The sequence shown here is derived from an EMBL/GenBank/DDBJ whole genome shotgun (WGS) entry which is preliminary data.</text>
</comment>
<protein>
    <recommendedName>
        <fullName evidence="3">Phage tail protein</fullName>
    </recommendedName>
</protein>
<evidence type="ECO:0000313" key="2">
    <source>
        <dbReference type="Proteomes" id="UP000293137"/>
    </source>
</evidence>
<sequence>MAAIRTLGPGKLTITDTGKGRDFSAQVTKVQLAASNNTDDPINFLDGSQDTSTSTDWTLEGTIVDDFDADNLSAWCFDHTGEQMPFEWVPNAKGKIKWTGNVNVSAVSIGGDVKSKNTNDFSFPVTDLRHDAYSGTITAQEGN</sequence>
<name>A0AB74HJP0_BIFLL</name>
<reference evidence="1 2" key="1">
    <citation type="journal article" date="2018" name="Sci. Rep.">
        <title>Genomic diversity and distribution of Bifidobacterium longum subsp. longum across the human lifespan.</title>
        <authorList>
            <person name="Odamaki T."/>
            <person name="Bottacini F."/>
            <person name="Kato K."/>
            <person name="Mitsuyama E."/>
            <person name="Yoshida K."/>
            <person name="Horigome A."/>
            <person name="Xiao J.Z."/>
            <person name="van Sinderen D."/>
        </authorList>
    </citation>
    <scope>NUCLEOTIDE SEQUENCE [LARGE SCALE GENOMIC DNA]</scope>
    <source>
        <strain evidence="1 2">MCC10118</strain>
    </source>
</reference>
<dbReference type="RefSeq" id="WP_131222676.1">
    <property type="nucleotide sequence ID" value="NZ_SHTH01000001.1"/>
</dbReference>
<gene>
    <name evidence="1" type="ORF">MCC10118_0019</name>
</gene>